<name>A0ABS7R1J2_9ACTN</name>
<dbReference type="EMBL" id="JAINVZ010000040">
    <property type="protein sequence ID" value="MBY8889316.1"/>
    <property type="molecule type" value="Genomic_DNA"/>
</dbReference>
<comment type="caution">
    <text evidence="2">The sequence shown here is derived from an EMBL/GenBank/DDBJ whole genome shotgun (WGS) entry which is preliminary data.</text>
</comment>
<protein>
    <submittedName>
        <fullName evidence="2">ATP/GTP-binding protein</fullName>
    </submittedName>
</protein>
<keyword evidence="3" id="KW-1185">Reference proteome</keyword>
<feature type="compositionally biased region" description="Gly residues" evidence="1">
    <location>
        <begin position="1"/>
        <end position="22"/>
    </location>
</feature>
<evidence type="ECO:0000256" key="1">
    <source>
        <dbReference type="SAM" id="MobiDB-lite"/>
    </source>
</evidence>
<organism evidence="2 3">
    <name type="scientific">Streptantibioticus parmotrematis</name>
    <dbReference type="NCBI Taxonomy" id="2873249"/>
    <lineage>
        <taxon>Bacteria</taxon>
        <taxon>Bacillati</taxon>
        <taxon>Actinomycetota</taxon>
        <taxon>Actinomycetes</taxon>
        <taxon>Kitasatosporales</taxon>
        <taxon>Streptomycetaceae</taxon>
        <taxon>Streptantibioticus</taxon>
    </lineage>
</organism>
<sequence length="271" mass="26966">MRGGGGQGGGTQGGGGGQGASGAGSTTCTLHPPSGPSQTVPCSRPGLGTFNPSDGCYWEVDTPQPPASDPAWNGHKPGDGALYNVTCTYDGGQTAGGTEWAKNPPAGAPGGVDPAQLAQQAIKKLLLSGPDIGIEPDPAGQGGTVGVPVWMWNRPSPSTTGPTSASAAAGGITVTATATVREVDWVMGDGHTVVCANAGTPYQASFGMKKSPTCGYVYADTSADEPGAKYRIVATTTWAVHWVGGGEEGDATTTRASQVQIPIGEVQVVGG</sequence>
<feature type="region of interest" description="Disordered" evidence="1">
    <location>
        <begin position="1"/>
        <end position="47"/>
    </location>
</feature>
<evidence type="ECO:0000313" key="2">
    <source>
        <dbReference type="EMBL" id="MBY8889316.1"/>
    </source>
</evidence>
<dbReference type="Proteomes" id="UP001198565">
    <property type="component" value="Unassembled WGS sequence"/>
</dbReference>
<proteinExistence type="predicted"/>
<reference evidence="2 3" key="1">
    <citation type="submission" date="2021-08" db="EMBL/GenBank/DDBJ databases">
        <title>Streptomyces sp. PTM05 isolated from lichen.</title>
        <authorList>
            <person name="Somphong A."/>
            <person name="Phongsopitanun W."/>
            <person name="Tanasupawat S."/>
        </authorList>
    </citation>
    <scope>NUCLEOTIDE SEQUENCE [LARGE SCALE GENOMIC DNA]</scope>
    <source>
        <strain evidence="2 3">Ptm05</strain>
    </source>
</reference>
<evidence type="ECO:0000313" key="3">
    <source>
        <dbReference type="Proteomes" id="UP001198565"/>
    </source>
</evidence>
<gene>
    <name evidence="2" type="ORF">K7472_31405</name>
</gene>
<accession>A0ABS7R1J2</accession>